<evidence type="ECO:0000313" key="2">
    <source>
        <dbReference type="EMBL" id="ELZ01032.1"/>
    </source>
</evidence>
<dbReference type="AlphaFoldDB" id="M0ARV2"/>
<comment type="caution">
    <text evidence="2">The sequence shown here is derived from an EMBL/GenBank/DDBJ whole genome shotgun (WGS) entry which is preliminary data.</text>
</comment>
<organism evidence="2 3">
    <name type="scientific">Natrialba aegyptia DSM 13077</name>
    <dbReference type="NCBI Taxonomy" id="1227491"/>
    <lineage>
        <taxon>Archaea</taxon>
        <taxon>Methanobacteriati</taxon>
        <taxon>Methanobacteriota</taxon>
        <taxon>Stenosarchaea group</taxon>
        <taxon>Halobacteria</taxon>
        <taxon>Halobacteriales</taxon>
        <taxon>Natrialbaceae</taxon>
        <taxon>Natrialba</taxon>
    </lineage>
</organism>
<sequence>MPLLYVYEHTFDEDVSHSEQPPVGDGDNEEQILPYDRHSANGTAEEGRSSP</sequence>
<protein>
    <submittedName>
        <fullName evidence="2">Uncharacterized protein</fullName>
    </submittedName>
</protein>
<name>M0ARV2_9EURY</name>
<gene>
    <name evidence="2" type="ORF">C480_18347</name>
</gene>
<proteinExistence type="predicted"/>
<accession>M0ARV2</accession>
<dbReference type="EMBL" id="AOIP01000048">
    <property type="protein sequence ID" value="ELZ01032.1"/>
    <property type="molecule type" value="Genomic_DNA"/>
</dbReference>
<feature type="compositionally biased region" description="Basic and acidic residues" evidence="1">
    <location>
        <begin position="35"/>
        <end position="51"/>
    </location>
</feature>
<evidence type="ECO:0000313" key="3">
    <source>
        <dbReference type="Proteomes" id="UP000011591"/>
    </source>
</evidence>
<evidence type="ECO:0000256" key="1">
    <source>
        <dbReference type="SAM" id="MobiDB-lite"/>
    </source>
</evidence>
<dbReference type="Proteomes" id="UP000011591">
    <property type="component" value="Unassembled WGS sequence"/>
</dbReference>
<reference evidence="2 3" key="1">
    <citation type="journal article" date="2014" name="PLoS Genet.">
        <title>Phylogenetically driven sequencing of extremely halophilic archaea reveals strategies for static and dynamic osmo-response.</title>
        <authorList>
            <person name="Becker E.A."/>
            <person name="Seitzer P.M."/>
            <person name="Tritt A."/>
            <person name="Larsen D."/>
            <person name="Krusor M."/>
            <person name="Yao A.I."/>
            <person name="Wu D."/>
            <person name="Madern D."/>
            <person name="Eisen J.A."/>
            <person name="Darling A.E."/>
            <person name="Facciotti M.T."/>
        </authorList>
    </citation>
    <scope>NUCLEOTIDE SEQUENCE [LARGE SCALE GENOMIC DNA]</scope>
    <source>
        <strain evidence="2 3">DSM 13077</strain>
    </source>
</reference>
<keyword evidence="3" id="KW-1185">Reference proteome</keyword>
<feature type="region of interest" description="Disordered" evidence="1">
    <location>
        <begin position="9"/>
        <end position="51"/>
    </location>
</feature>